<dbReference type="PANTHER" id="PTHR24320:SF148">
    <property type="entry name" value="NAD(P)-BINDING ROSSMANN-FOLD SUPERFAMILY PROTEIN"/>
    <property type="match status" value="1"/>
</dbReference>
<dbReference type="InterPro" id="IPR036291">
    <property type="entry name" value="NAD(P)-bd_dom_sf"/>
</dbReference>
<organism evidence="3 4">
    <name type="scientific">Geodermatophilus obscurus</name>
    <dbReference type="NCBI Taxonomy" id="1861"/>
    <lineage>
        <taxon>Bacteria</taxon>
        <taxon>Bacillati</taxon>
        <taxon>Actinomycetota</taxon>
        <taxon>Actinomycetes</taxon>
        <taxon>Geodermatophilales</taxon>
        <taxon>Geodermatophilaceae</taxon>
        <taxon>Geodermatophilus</taxon>
    </lineage>
</organism>
<comment type="similarity">
    <text evidence="1">Belongs to the short-chain dehydrogenases/reductases (SDR) family.</text>
</comment>
<protein>
    <submittedName>
        <fullName evidence="3">NAD(P)-dependent dehydrogenase, short-chain alcohol dehydrogenase family</fullName>
    </submittedName>
</protein>
<dbReference type="AlphaFoldDB" id="A0A1I5CNT5"/>
<dbReference type="OrthoDB" id="4577644at2"/>
<reference evidence="4" key="1">
    <citation type="submission" date="2016-10" db="EMBL/GenBank/DDBJ databases">
        <authorList>
            <person name="Varghese N."/>
            <person name="Submissions S."/>
        </authorList>
    </citation>
    <scope>NUCLEOTIDE SEQUENCE [LARGE SCALE GENOMIC DNA]</scope>
    <source>
        <strain evidence="4">DSM 43161</strain>
    </source>
</reference>
<dbReference type="RefSeq" id="WP_075011847.1">
    <property type="nucleotide sequence ID" value="NZ_FOWE01000001.1"/>
</dbReference>
<evidence type="ECO:0000313" key="4">
    <source>
        <dbReference type="Proteomes" id="UP000183642"/>
    </source>
</evidence>
<keyword evidence="4" id="KW-1185">Reference proteome</keyword>
<dbReference type="EMBL" id="FOWE01000001">
    <property type="protein sequence ID" value="SFN88680.1"/>
    <property type="molecule type" value="Genomic_DNA"/>
</dbReference>
<dbReference type="GO" id="GO:0016491">
    <property type="term" value="F:oxidoreductase activity"/>
    <property type="evidence" value="ECO:0007669"/>
    <property type="project" value="UniProtKB-KW"/>
</dbReference>
<evidence type="ECO:0000313" key="3">
    <source>
        <dbReference type="EMBL" id="SFN88680.1"/>
    </source>
</evidence>
<name>A0A1I5CNT5_9ACTN</name>
<accession>A0A1I5CNT5</accession>
<dbReference type="SUPFAM" id="SSF51735">
    <property type="entry name" value="NAD(P)-binding Rossmann-fold domains"/>
    <property type="match status" value="1"/>
</dbReference>
<dbReference type="Proteomes" id="UP000183642">
    <property type="component" value="Unassembled WGS sequence"/>
</dbReference>
<dbReference type="Gene3D" id="3.40.50.720">
    <property type="entry name" value="NAD(P)-binding Rossmann-like Domain"/>
    <property type="match status" value="1"/>
</dbReference>
<dbReference type="Pfam" id="PF00106">
    <property type="entry name" value="adh_short"/>
    <property type="match status" value="1"/>
</dbReference>
<dbReference type="InterPro" id="IPR002347">
    <property type="entry name" value="SDR_fam"/>
</dbReference>
<dbReference type="PANTHER" id="PTHR24320">
    <property type="entry name" value="RETINOL DEHYDROGENASE"/>
    <property type="match status" value="1"/>
</dbReference>
<evidence type="ECO:0000256" key="1">
    <source>
        <dbReference type="ARBA" id="ARBA00006484"/>
    </source>
</evidence>
<sequence length="331" mass="35175">MARTPIDITVPDLTGKRAVLTGGSDGIGLVIARRLAAAGADLVLPVRNRGKGEAAVSEIRARVPGAAITLHTLDLSSLGSVTEFAAALLAEGRPIDVLINNAGVMTPPERQATVDGHELQLATNHLGHFALVAQLLPLLRAGGARITSQSSVAARSGAVHWDDPDWERSYHPMHAYSSSKIAFGLFGLELDRRSKAHGWGITSNISHPGVAPTNLLAAQPGIGRPAEGREIRVIRRLSAMGILGTPETAALPALLAATSLEATGERFYGPSRFQHMSGAPGEQKLYRSLRSVEDAQRIWQLSEQLAGVSFPAETETERPMLDLVRERGLTA</sequence>
<gene>
    <name evidence="3" type="ORF">SAMN05660359_00436</name>
</gene>
<evidence type="ECO:0000256" key="2">
    <source>
        <dbReference type="ARBA" id="ARBA00023002"/>
    </source>
</evidence>
<proteinExistence type="inferred from homology"/>
<dbReference type="PRINTS" id="PR00081">
    <property type="entry name" value="GDHRDH"/>
</dbReference>
<dbReference type="NCBIfam" id="NF004513">
    <property type="entry name" value="PRK05854.1"/>
    <property type="match status" value="1"/>
</dbReference>
<keyword evidence="2" id="KW-0560">Oxidoreductase</keyword>